<evidence type="ECO:0000313" key="7">
    <source>
        <dbReference type="Proteomes" id="UP001440599"/>
    </source>
</evidence>
<feature type="modified residue" description="4-aspartylphosphate" evidence="3">
    <location>
        <position position="58"/>
    </location>
</feature>
<dbReference type="SMART" id="SM00448">
    <property type="entry name" value="REC"/>
    <property type="match status" value="1"/>
</dbReference>
<feature type="domain" description="HTH LytTR-type" evidence="5">
    <location>
        <begin position="133"/>
        <end position="232"/>
    </location>
</feature>
<evidence type="ECO:0000313" key="6">
    <source>
        <dbReference type="EMBL" id="MEQ2456989.1"/>
    </source>
</evidence>
<evidence type="ECO:0000256" key="3">
    <source>
        <dbReference type="PROSITE-ProRule" id="PRU00169"/>
    </source>
</evidence>
<keyword evidence="3" id="KW-0597">Phosphoprotein</keyword>
<evidence type="ECO:0000259" key="5">
    <source>
        <dbReference type="PROSITE" id="PS50930"/>
    </source>
</evidence>
<dbReference type="PANTHER" id="PTHR37299">
    <property type="entry name" value="TRANSCRIPTIONAL REGULATOR-RELATED"/>
    <property type="match status" value="1"/>
</dbReference>
<dbReference type="Gene3D" id="3.40.50.2300">
    <property type="match status" value="1"/>
</dbReference>
<dbReference type="Gene3D" id="2.40.50.1020">
    <property type="entry name" value="LytTr DNA-binding domain"/>
    <property type="match status" value="1"/>
</dbReference>
<evidence type="ECO:0000256" key="1">
    <source>
        <dbReference type="ARBA" id="ARBA00018672"/>
    </source>
</evidence>
<comment type="caution">
    <text evidence="6">The sequence shown here is derived from an EMBL/GenBank/DDBJ whole genome shotgun (WGS) entry which is preliminary data.</text>
</comment>
<gene>
    <name evidence="6" type="ORF">WMO45_10670</name>
</gene>
<dbReference type="GO" id="GO:0003677">
    <property type="term" value="F:DNA binding"/>
    <property type="evidence" value="ECO:0007669"/>
    <property type="project" value="UniProtKB-KW"/>
</dbReference>
<dbReference type="PANTHER" id="PTHR37299:SF1">
    <property type="entry name" value="STAGE 0 SPORULATION PROTEIN A HOMOLOG"/>
    <property type="match status" value="1"/>
</dbReference>
<dbReference type="SMART" id="SM00850">
    <property type="entry name" value="LytTR"/>
    <property type="match status" value="1"/>
</dbReference>
<accession>A0ABV1EQV5</accession>
<sequence>MIRITMLEDDPVQAETLCRFLHTYEADHADVNFSIRQYERGFRLLEEYDCSADILMLDIQVPDMLGMEVARRVRQMDQRVLIVFVTSFSRYAIEGYSVHAFDYMLKPLSYAPFCAKLDRIVRVVAHNGTGPSILLKTKQGQLRLSTADILYAEVVDHDVSIHTGRDGVLRQWGSLAKLEAQLDPEQFVRCNSCYLVNLQHVTEIRGDHAVVEGQELSISKPRRKAFLQAFAQYKGGSR</sequence>
<dbReference type="SUPFAM" id="SSF52172">
    <property type="entry name" value="CheY-like"/>
    <property type="match status" value="1"/>
</dbReference>
<evidence type="ECO:0000259" key="4">
    <source>
        <dbReference type="PROSITE" id="PS50110"/>
    </source>
</evidence>
<dbReference type="InterPro" id="IPR007492">
    <property type="entry name" value="LytTR_DNA-bd_dom"/>
</dbReference>
<evidence type="ECO:0000256" key="2">
    <source>
        <dbReference type="ARBA" id="ARBA00024867"/>
    </source>
</evidence>
<dbReference type="RefSeq" id="WP_349140748.1">
    <property type="nucleotide sequence ID" value="NZ_JBBMFT010000007.1"/>
</dbReference>
<dbReference type="InterPro" id="IPR046947">
    <property type="entry name" value="LytR-like"/>
</dbReference>
<name>A0ABV1EQV5_9FIRM</name>
<dbReference type="PROSITE" id="PS50930">
    <property type="entry name" value="HTH_LYTTR"/>
    <property type="match status" value="1"/>
</dbReference>
<keyword evidence="7" id="KW-1185">Reference proteome</keyword>
<comment type="function">
    <text evidence="2">May play the central regulatory role in sporulation. It may be an element of the effector pathway responsible for the activation of sporulation genes in response to nutritional stress. Spo0A may act in concert with spo0H (a sigma factor) to control the expression of some genes that are critical to the sporulation process.</text>
</comment>
<dbReference type="Pfam" id="PF00072">
    <property type="entry name" value="Response_reg"/>
    <property type="match status" value="1"/>
</dbReference>
<dbReference type="InterPro" id="IPR001789">
    <property type="entry name" value="Sig_transdc_resp-reg_receiver"/>
</dbReference>
<keyword evidence="6" id="KW-0238">DNA-binding</keyword>
<dbReference type="InterPro" id="IPR011006">
    <property type="entry name" value="CheY-like_superfamily"/>
</dbReference>
<dbReference type="PROSITE" id="PS50110">
    <property type="entry name" value="RESPONSE_REGULATORY"/>
    <property type="match status" value="1"/>
</dbReference>
<dbReference type="EMBL" id="JBBMFT010000007">
    <property type="protein sequence ID" value="MEQ2456989.1"/>
    <property type="molecule type" value="Genomic_DNA"/>
</dbReference>
<reference evidence="6 7" key="1">
    <citation type="submission" date="2024-03" db="EMBL/GenBank/DDBJ databases">
        <title>Human intestinal bacterial collection.</title>
        <authorList>
            <person name="Pauvert C."/>
            <person name="Hitch T.C.A."/>
            <person name="Clavel T."/>
        </authorList>
    </citation>
    <scope>NUCLEOTIDE SEQUENCE [LARGE SCALE GENOMIC DNA]</scope>
    <source>
        <strain evidence="6 7">CLA-AP-H34</strain>
    </source>
</reference>
<protein>
    <recommendedName>
        <fullName evidence="1">Stage 0 sporulation protein A homolog</fullName>
    </recommendedName>
</protein>
<organism evidence="6 7">
    <name type="scientific">Flavonifractor hominis</name>
    <dbReference type="NCBI Taxonomy" id="3133178"/>
    <lineage>
        <taxon>Bacteria</taxon>
        <taxon>Bacillati</taxon>
        <taxon>Bacillota</taxon>
        <taxon>Clostridia</taxon>
        <taxon>Eubacteriales</taxon>
        <taxon>Oscillospiraceae</taxon>
        <taxon>Flavonifractor</taxon>
    </lineage>
</organism>
<dbReference type="Proteomes" id="UP001440599">
    <property type="component" value="Unassembled WGS sequence"/>
</dbReference>
<dbReference type="Pfam" id="PF04397">
    <property type="entry name" value="LytTR"/>
    <property type="match status" value="1"/>
</dbReference>
<feature type="domain" description="Response regulatory" evidence="4">
    <location>
        <begin position="3"/>
        <end position="121"/>
    </location>
</feature>
<proteinExistence type="predicted"/>